<dbReference type="Proteomes" id="UP001224775">
    <property type="component" value="Unassembled WGS sequence"/>
</dbReference>
<feature type="compositionally biased region" description="Low complexity" evidence="2">
    <location>
        <begin position="30"/>
        <end position="41"/>
    </location>
</feature>
<evidence type="ECO:0000313" key="3">
    <source>
        <dbReference type="EMBL" id="KAK1748465.1"/>
    </source>
</evidence>
<keyword evidence="4" id="KW-1185">Reference proteome</keyword>
<proteinExistence type="predicted"/>
<evidence type="ECO:0000313" key="4">
    <source>
        <dbReference type="Proteomes" id="UP001224775"/>
    </source>
</evidence>
<feature type="coiled-coil region" evidence="1">
    <location>
        <begin position="125"/>
        <end position="184"/>
    </location>
</feature>
<sequence>MAITALLSSPQQQHAVAPLFASADDEENSDSSSSTTTFATAPESIGEKVFAELDKMRQQFSELTESLTMAKEREEQAKGDVTRLTEKKVTVEAEKESAILGKKRVLSDEMTDLSDQLEGAKIIYISSIQDEARQSERRLKNEIVELESRLQSLRDEADAARKDRDELIQQIETEEEVMRKTSRKEMEEEKKASFAERKAIKYNNWDMEGRIRQFTTELPSAKAELQKQEEATPDLPTMRGTLESMKQKMSTSIDELKDQRRAKEMFYEQNLSEAKSDLTKKWTEVEAVQSQRNDRLEAMEDAVKTREAVQELYDAEYENEIYNLKEARAQGKQQLAEEDFRRDNQKRGLIQEMEGLTQQLSQQLVDEKAAGEAEFGRVKDTKSAKLAGSRTRTTQALNEIGITRTNLVAVRDELRRLEFSSREKGLVLEELEEERSSFRKQFRRTMVVAADKITLKKLRNKRRKN</sequence>
<organism evidence="3 4">
    <name type="scientific">Skeletonema marinoi</name>
    <dbReference type="NCBI Taxonomy" id="267567"/>
    <lineage>
        <taxon>Eukaryota</taxon>
        <taxon>Sar</taxon>
        <taxon>Stramenopiles</taxon>
        <taxon>Ochrophyta</taxon>
        <taxon>Bacillariophyta</taxon>
        <taxon>Coscinodiscophyceae</taxon>
        <taxon>Thalassiosirophycidae</taxon>
        <taxon>Thalassiosirales</taxon>
        <taxon>Skeletonemataceae</taxon>
        <taxon>Skeletonema</taxon>
        <taxon>Skeletonema marinoi-dohrnii complex</taxon>
    </lineage>
</organism>
<keyword evidence="1" id="KW-0175">Coiled coil</keyword>
<protein>
    <submittedName>
        <fullName evidence="3">Uncharacterized protein</fullName>
    </submittedName>
</protein>
<accession>A0AAD8YNB2</accession>
<evidence type="ECO:0000256" key="1">
    <source>
        <dbReference type="SAM" id="Coils"/>
    </source>
</evidence>
<reference evidence="3" key="1">
    <citation type="submission" date="2023-06" db="EMBL/GenBank/DDBJ databases">
        <title>Survivors Of The Sea: Transcriptome response of Skeletonema marinoi to long-term dormancy.</title>
        <authorList>
            <person name="Pinder M.I.M."/>
            <person name="Kourtchenko O."/>
            <person name="Robertson E.K."/>
            <person name="Larsson T."/>
            <person name="Maumus F."/>
            <person name="Osuna-Cruz C.M."/>
            <person name="Vancaester E."/>
            <person name="Stenow R."/>
            <person name="Vandepoele K."/>
            <person name="Ploug H."/>
            <person name="Bruchert V."/>
            <person name="Godhe A."/>
            <person name="Topel M."/>
        </authorList>
    </citation>
    <scope>NUCLEOTIDE SEQUENCE</scope>
    <source>
        <strain evidence="3">R05AC</strain>
    </source>
</reference>
<feature type="coiled-coil region" evidence="1">
    <location>
        <begin position="211"/>
        <end position="262"/>
    </location>
</feature>
<feature type="compositionally biased region" description="Polar residues" evidence="2">
    <location>
        <begin position="1"/>
        <end position="14"/>
    </location>
</feature>
<evidence type="ECO:0000256" key="2">
    <source>
        <dbReference type="SAM" id="MobiDB-lite"/>
    </source>
</evidence>
<dbReference type="AlphaFoldDB" id="A0AAD8YNB2"/>
<comment type="caution">
    <text evidence="3">The sequence shown here is derived from an EMBL/GenBank/DDBJ whole genome shotgun (WGS) entry which is preliminary data.</text>
</comment>
<name>A0AAD8YNB2_9STRA</name>
<gene>
    <name evidence="3" type="ORF">QTG54_000404</name>
</gene>
<dbReference type="EMBL" id="JATAAI010000001">
    <property type="protein sequence ID" value="KAK1748465.1"/>
    <property type="molecule type" value="Genomic_DNA"/>
</dbReference>
<feature type="region of interest" description="Disordered" evidence="2">
    <location>
        <begin position="1"/>
        <end position="41"/>
    </location>
</feature>